<dbReference type="EMBL" id="JBBXMP010000054">
    <property type="protein sequence ID" value="KAL0064982.1"/>
    <property type="molecule type" value="Genomic_DNA"/>
</dbReference>
<feature type="region of interest" description="Disordered" evidence="1">
    <location>
        <begin position="22"/>
        <end position="71"/>
    </location>
</feature>
<keyword evidence="3" id="KW-1185">Reference proteome</keyword>
<gene>
    <name evidence="2" type="ORF">AAF712_008107</name>
</gene>
<protein>
    <submittedName>
        <fullName evidence="2">Uncharacterized protein</fullName>
    </submittedName>
</protein>
<dbReference type="Proteomes" id="UP001437256">
    <property type="component" value="Unassembled WGS sequence"/>
</dbReference>
<feature type="region of interest" description="Disordered" evidence="1">
    <location>
        <begin position="139"/>
        <end position="161"/>
    </location>
</feature>
<feature type="compositionally biased region" description="Polar residues" evidence="1">
    <location>
        <begin position="140"/>
        <end position="149"/>
    </location>
</feature>
<sequence>MAGRLHPLKTCLELDLFEAFSAPTSPSTSHSSFTPYDSDDSPPTTPEGSQSESDSGNEECPTFFTPPSTPLDFSISEKTELNVGYRELVDLTPFGVTDGILERNNCLRDGDSSKKGGGCQHSKAHAIVDLADEILERQESPQSPLTSMNFVEPENDLISKT</sequence>
<evidence type="ECO:0000256" key="1">
    <source>
        <dbReference type="SAM" id="MobiDB-lite"/>
    </source>
</evidence>
<comment type="caution">
    <text evidence="2">The sequence shown here is derived from an EMBL/GenBank/DDBJ whole genome shotgun (WGS) entry which is preliminary data.</text>
</comment>
<accession>A0ABR2ZTH6</accession>
<feature type="compositionally biased region" description="Low complexity" evidence="1">
    <location>
        <begin position="22"/>
        <end position="36"/>
    </location>
</feature>
<evidence type="ECO:0000313" key="3">
    <source>
        <dbReference type="Proteomes" id="UP001437256"/>
    </source>
</evidence>
<proteinExistence type="predicted"/>
<name>A0ABR2ZTH6_9AGAR</name>
<evidence type="ECO:0000313" key="2">
    <source>
        <dbReference type="EMBL" id="KAL0064982.1"/>
    </source>
</evidence>
<organism evidence="2 3">
    <name type="scientific">Marasmius tenuissimus</name>
    <dbReference type="NCBI Taxonomy" id="585030"/>
    <lineage>
        <taxon>Eukaryota</taxon>
        <taxon>Fungi</taxon>
        <taxon>Dikarya</taxon>
        <taxon>Basidiomycota</taxon>
        <taxon>Agaricomycotina</taxon>
        <taxon>Agaricomycetes</taxon>
        <taxon>Agaricomycetidae</taxon>
        <taxon>Agaricales</taxon>
        <taxon>Marasmiineae</taxon>
        <taxon>Marasmiaceae</taxon>
        <taxon>Marasmius</taxon>
    </lineage>
</organism>
<reference evidence="2 3" key="1">
    <citation type="submission" date="2024-05" db="EMBL/GenBank/DDBJ databases">
        <title>A draft genome resource for the thread blight pathogen Marasmius tenuissimus strain MS-2.</title>
        <authorList>
            <person name="Yulfo-Soto G.E."/>
            <person name="Baruah I.K."/>
            <person name="Amoako-Attah I."/>
            <person name="Bukari Y."/>
            <person name="Meinhardt L.W."/>
            <person name="Bailey B.A."/>
            <person name="Cohen S.P."/>
        </authorList>
    </citation>
    <scope>NUCLEOTIDE SEQUENCE [LARGE SCALE GENOMIC DNA]</scope>
    <source>
        <strain evidence="2 3">MS-2</strain>
    </source>
</reference>